<keyword evidence="1" id="KW-0472">Membrane</keyword>
<dbReference type="EMBL" id="CYRY02009399">
    <property type="protein sequence ID" value="VCW77813.1"/>
    <property type="molecule type" value="Genomic_DNA"/>
</dbReference>
<dbReference type="AlphaFoldDB" id="A0A9X9PYU8"/>
<evidence type="ECO:0000313" key="4">
    <source>
        <dbReference type="Proteomes" id="UP000269945"/>
    </source>
</evidence>
<keyword evidence="1" id="KW-1133">Transmembrane helix</keyword>
<dbReference type="Proteomes" id="UP000269945">
    <property type="component" value="Unassembled WGS sequence"/>
</dbReference>
<feature type="transmembrane region" description="Helical" evidence="1">
    <location>
        <begin position="20"/>
        <end position="49"/>
    </location>
</feature>
<dbReference type="SMART" id="SM00406">
    <property type="entry name" value="IGv"/>
    <property type="match status" value="1"/>
</dbReference>
<gene>
    <name evidence="3" type="ORF">BN2614_LOCUS1</name>
</gene>
<dbReference type="Pfam" id="PF07686">
    <property type="entry name" value="V-set"/>
    <property type="match status" value="1"/>
</dbReference>
<dbReference type="InterPro" id="IPR036179">
    <property type="entry name" value="Ig-like_dom_sf"/>
</dbReference>
<evidence type="ECO:0000313" key="3">
    <source>
        <dbReference type="EMBL" id="VCW77813.1"/>
    </source>
</evidence>
<dbReference type="InterPro" id="IPR013783">
    <property type="entry name" value="Ig-like_fold"/>
</dbReference>
<organism evidence="3 4">
    <name type="scientific">Gulo gulo</name>
    <name type="common">Wolverine</name>
    <name type="synonym">Gluton</name>
    <dbReference type="NCBI Taxonomy" id="48420"/>
    <lineage>
        <taxon>Eukaryota</taxon>
        <taxon>Metazoa</taxon>
        <taxon>Chordata</taxon>
        <taxon>Craniata</taxon>
        <taxon>Vertebrata</taxon>
        <taxon>Euteleostomi</taxon>
        <taxon>Mammalia</taxon>
        <taxon>Eutheria</taxon>
        <taxon>Laurasiatheria</taxon>
        <taxon>Carnivora</taxon>
        <taxon>Caniformia</taxon>
        <taxon>Musteloidea</taxon>
        <taxon>Mustelidae</taxon>
        <taxon>Guloninae</taxon>
        <taxon>Gulo</taxon>
    </lineage>
</organism>
<accession>A0A9X9PYU8</accession>
<dbReference type="Gene3D" id="2.60.40.10">
    <property type="entry name" value="Immunoglobulins"/>
    <property type="match status" value="1"/>
</dbReference>
<sequence>MLLYFSTGRFPVPVLIQLPFLLALLGTMARLTCTLSSGFLVGTYCISWYQEKPRNPSRFLLYYYSDSISELGSGVPSHFSGSRYTSANAGLLLISGLQPEDEVDYYSVTGQSSGSSLHYPQCPRQ</sequence>
<proteinExistence type="predicted"/>
<comment type="caution">
    <text evidence="3">The sequence shown here is derived from an EMBL/GenBank/DDBJ whole genome shotgun (WGS) entry which is preliminary data.</text>
</comment>
<protein>
    <recommendedName>
        <fullName evidence="2">Immunoglobulin V-set domain-containing protein</fullName>
    </recommendedName>
</protein>
<keyword evidence="4" id="KW-1185">Reference proteome</keyword>
<keyword evidence="1" id="KW-0812">Transmembrane</keyword>
<evidence type="ECO:0000256" key="1">
    <source>
        <dbReference type="SAM" id="Phobius"/>
    </source>
</evidence>
<dbReference type="PANTHER" id="PTHR23267">
    <property type="entry name" value="IMMUNOGLOBULIN LIGHT CHAIN"/>
    <property type="match status" value="1"/>
</dbReference>
<name>A0A9X9PYU8_GULGU</name>
<feature type="domain" description="Immunoglobulin V-set" evidence="2">
    <location>
        <begin position="28"/>
        <end position="108"/>
    </location>
</feature>
<dbReference type="InterPro" id="IPR013106">
    <property type="entry name" value="Ig_V-set"/>
</dbReference>
<reference evidence="3 4" key="1">
    <citation type="submission" date="2018-10" db="EMBL/GenBank/DDBJ databases">
        <authorList>
            <person name="Ekblom R."/>
            <person name="Jareborg N."/>
        </authorList>
    </citation>
    <scope>NUCLEOTIDE SEQUENCE [LARGE SCALE GENOMIC DNA]</scope>
    <source>
        <tissue evidence="3">Muscle</tissue>
    </source>
</reference>
<dbReference type="InterPro" id="IPR050150">
    <property type="entry name" value="IgV_Light_Chain"/>
</dbReference>
<evidence type="ECO:0000259" key="2">
    <source>
        <dbReference type="SMART" id="SM00406"/>
    </source>
</evidence>
<dbReference type="SUPFAM" id="SSF48726">
    <property type="entry name" value="Immunoglobulin"/>
    <property type="match status" value="1"/>
</dbReference>